<dbReference type="Proteomes" id="UP001642360">
    <property type="component" value="Unassembled WGS sequence"/>
</dbReference>
<dbReference type="GO" id="GO:0008270">
    <property type="term" value="F:zinc ion binding"/>
    <property type="evidence" value="ECO:0007669"/>
    <property type="project" value="UniProtKB-KW"/>
</dbReference>
<dbReference type="InterPro" id="IPR036875">
    <property type="entry name" value="Znf_CCHC_sf"/>
</dbReference>
<sequence length="328" mass="36289">LKVETKSEDLQPAKSSCLGANSCVTNNLEDSEWDEFGSDPYAFPVVPPVQSSNAIQDATSLRKADDNKKIRALIDTPTLDWQRQKSDGFGTGRGIEKAVGGIGFGRGGLEWKTPPQGYICHRCKVPGHFIQHCPTNGDPNYDIKRVRPPTGIPKSMLMETPHGSYALPSGAVAVLKPNETAFDKEMEGLSSTRSVGDDLPPELHCPLCKEVMKYAMLATNILTDDLLPNKTLRDTIKRFLESNNNNRQNVDISFLVQDAGSRFSQPKVPSPTLSAVSTDIQQSKRRMEPMSQRCAPLAFEDMQQQQQKPVFGERDGEMQWIYLTYGAA</sequence>
<dbReference type="PANTHER" id="PTHR15439">
    <property type="entry name" value="RETINOBLASTOMA-BINDING PROTEIN 6"/>
    <property type="match status" value="1"/>
</dbReference>
<dbReference type="Gene3D" id="4.10.60.10">
    <property type="entry name" value="Zinc finger, CCHC-type"/>
    <property type="match status" value="1"/>
</dbReference>
<evidence type="ECO:0000256" key="4">
    <source>
        <dbReference type="SAM" id="MobiDB-lite"/>
    </source>
</evidence>
<proteinExistence type="predicted"/>
<evidence type="ECO:0000256" key="2">
    <source>
        <dbReference type="ARBA" id="ARBA00022771"/>
    </source>
</evidence>
<dbReference type="AlphaFoldDB" id="A0ABC8TWJ7"/>
<organism evidence="6 7">
    <name type="scientific">Ilex paraguariensis</name>
    <name type="common">yerba mate</name>
    <dbReference type="NCBI Taxonomy" id="185542"/>
    <lineage>
        <taxon>Eukaryota</taxon>
        <taxon>Viridiplantae</taxon>
        <taxon>Streptophyta</taxon>
        <taxon>Embryophyta</taxon>
        <taxon>Tracheophyta</taxon>
        <taxon>Spermatophyta</taxon>
        <taxon>Magnoliopsida</taxon>
        <taxon>eudicotyledons</taxon>
        <taxon>Gunneridae</taxon>
        <taxon>Pentapetalae</taxon>
        <taxon>asterids</taxon>
        <taxon>campanulids</taxon>
        <taxon>Aquifoliales</taxon>
        <taxon>Aquifoliaceae</taxon>
        <taxon>Ilex</taxon>
    </lineage>
</organism>
<dbReference type="SUPFAM" id="SSF57756">
    <property type="entry name" value="Retrovirus zinc finger-like domains"/>
    <property type="match status" value="1"/>
</dbReference>
<feature type="domain" description="Zinc knuckle CX2CX3GHX4C" evidence="5">
    <location>
        <begin position="115"/>
        <end position="135"/>
    </location>
</feature>
<keyword evidence="2" id="KW-0863">Zinc-finger</keyword>
<evidence type="ECO:0000313" key="6">
    <source>
        <dbReference type="EMBL" id="CAK9173277.1"/>
    </source>
</evidence>
<dbReference type="InterPro" id="IPR033489">
    <property type="entry name" value="RBBP6"/>
</dbReference>
<keyword evidence="1" id="KW-0479">Metal-binding</keyword>
<dbReference type="PANTHER" id="PTHR15439:SF0">
    <property type="entry name" value="CELL DIVISION CYCLE AND APOPTOSIS REGULATOR PROTEIN 1-RELATED"/>
    <property type="match status" value="1"/>
</dbReference>
<keyword evidence="7" id="KW-1185">Reference proteome</keyword>
<comment type="caution">
    <text evidence="6">The sequence shown here is derived from an EMBL/GenBank/DDBJ whole genome shotgun (WGS) entry which is preliminary data.</text>
</comment>
<dbReference type="EMBL" id="CAUOFW020006168">
    <property type="protein sequence ID" value="CAK9173277.1"/>
    <property type="molecule type" value="Genomic_DNA"/>
</dbReference>
<keyword evidence="3" id="KW-0862">Zinc</keyword>
<feature type="compositionally biased region" description="Basic and acidic residues" evidence="4">
    <location>
        <begin position="1"/>
        <end position="11"/>
    </location>
</feature>
<accession>A0ABC8TWJ7</accession>
<evidence type="ECO:0000256" key="1">
    <source>
        <dbReference type="ARBA" id="ARBA00022723"/>
    </source>
</evidence>
<feature type="non-terminal residue" evidence="6">
    <location>
        <position position="1"/>
    </location>
</feature>
<gene>
    <name evidence="6" type="ORF">ILEXP_LOCUS43012</name>
</gene>
<protein>
    <recommendedName>
        <fullName evidence="5">Zinc knuckle CX2CX3GHX4C domain-containing protein</fullName>
    </recommendedName>
</protein>
<name>A0ABC8TWJ7_9AQUA</name>
<evidence type="ECO:0000256" key="3">
    <source>
        <dbReference type="ARBA" id="ARBA00022833"/>
    </source>
</evidence>
<reference evidence="6 7" key="1">
    <citation type="submission" date="2024-02" db="EMBL/GenBank/DDBJ databases">
        <authorList>
            <person name="Vignale AGUSTIN F."/>
            <person name="Sosa J E."/>
            <person name="Modenutti C."/>
        </authorList>
    </citation>
    <scope>NUCLEOTIDE SEQUENCE [LARGE SCALE GENOMIC DNA]</scope>
</reference>
<dbReference type="Pfam" id="PF13696">
    <property type="entry name" value="zf-CCHC_2"/>
    <property type="match status" value="1"/>
</dbReference>
<dbReference type="InterPro" id="IPR025829">
    <property type="entry name" value="Zn_knuckle_CX2CX3GHX4C"/>
</dbReference>
<evidence type="ECO:0000259" key="5">
    <source>
        <dbReference type="Pfam" id="PF13696"/>
    </source>
</evidence>
<feature type="region of interest" description="Disordered" evidence="4">
    <location>
        <begin position="1"/>
        <end position="21"/>
    </location>
</feature>
<evidence type="ECO:0000313" key="7">
    <source>
        <dbReference type="Proteomes" id="UP001642360"/>
    </source>
</evidence>
<dbReference type="SUPFAM" id="SSF57850">
    <property type="entry name" value="RING/U-box"/>
    <property type="match status" value="1"/>
</dbReference>